<dbReference type="Proteomes" id="UP001140091">
    <property type="component" value="Unassembled WGS sequence"/>
</dbReference>
<dbReference type="AlphaFoldDB" id="A0A9W8J9W3"/>
<evidence type="ECO:0008006" key="7">
    <source>
        <dbReference type="Google" id="ProtNLM"/>
    </source>
</evidence>
<comment type="caution">
    <text evidence="5">The sequence shown here is derived from an EMBL/GenBank/DDBJ whole genome shotgun (WGS) entry which is preliminary data.</text>
</comment>
<accession>A0A9W8J9W3</accession>
<keyword evidence="6" id="KW-1185">Reference proteome</keyword>
<evidence type="ECO:0000256" key="3">
    <source>
        <dbReference type="ARBA" id="ARBA00023235"/>
    </source>
</evidence>
<evidence type="ECO:0000313" key="5">
    <source>
        <dbReference type="EMBL" id="KAJ2930812.1"/>
    </source>
</evidence>
<dbReference type="GO" id="GO:0006635">
    <property type="term" value="P:fatty acid beta-oxidation"/>
    <property type="evidence" value="ECO:0007669"/>
    <property type="project" value="TreeGrafter"/>
</dbReference>
<dbReference type="EMBL" id="JANBPK010000819">
    <property type="protein sequence ID" value="KAJ2930812.1"/>
    <property type="molecule type" value="Genomic_DNA"/>
</dbReference>
<evidence type="ECO:0000256" key="4">
    <source>
        <dbReference type="SAM" id="Phobius"/>
    </source>
</evidence>
<dbReference type="GO" id="GO:0004165">
    <property type="term" value="F:delta(3)-delta(2)-enoyl-CoA isomerase activity"/>
    <property type="evidence" value="ECO:0007669"/>
    <property type="project" value="UniProtKB-ARBA"/>
</dbReference>
<evidence type="ECO:0000256" key="1">
    <source>
        <dbReference type="ARBA" id="ARBA00004275"/>
    </source>
</evidence>
<dbReference type="GO" id="GO:0005782">
    <property type="term" value="C:peroxisomal matrix"/>
    <property type="evidence" value="ECO:0007669"/>
    <property type="project" value="TreeGrafter"/>
</dbReference>
<keyword evidence="2" id="KW-0576">Peroxisome</keyword>
<dbReference type="CDD" id="cd06558">
    <property type="entry name" value="crotonase-like"/>
    <property type="match status" value="1"/>
</dbReference>
<dbReference type="InterPro" id="IPR029045">
    <property type="entry name" value="ClpP/crotonase-like_dom_sf"/>
</dbReference>
<dbReference type="SUPFAM" id="SSF52096">
    <property type="entry name" value="ClpP/crotonase"/>
    <property type="match status" value="1"/>
</dbReference>
<evidence type="ECO:0000256" key="2">
    <source>
        <dbReference type="ARBA" id="ARBA00023140"/>
    </source>
</evidence>
<reference evidence="5" key="1">
    <citation type="submission" date="2022-06" db="EMBL/GenBank/DDBJ databases">
        <title>Genome Sequence of Candolleomyces eurysporus.</title>
        <authorList>
            <person name="Buettner E."/>
        </authorList>
    </citation>
    <scope>NUCLEOTIDE SEQUENCE</scope>
    <source>
        <strain evidence="5">VTCC 930004</strain>
    </source>
</reference>
<name>A0A9W8J9W3_9AGAR</name>
<feature type="transmembrane region" description="Helical" evidence="4">
    <location>
        <begin position="126"/>
        <end position="149"/>
    </location>
</feature>
<dbReference type="PANTHER" id="PTHR43684">
    <property type="match status" value="1"/>
</dbReference>
<feature type="non-terminal residue" evidence="5">
    <location>
        <position position="291"/>
    </location>
</feature>
<dbReference type="InterPro" id="IPR051053">
    <property type="entry name" value="ECH/Chromodomain_protein"/>
</dbReference>
<dbReference type="Gene3D" id="3.90.226.10">
    <property type="entry name" value="2-enoyl-CoA Hydratase, Chain A, domain 1"/>
    <property type="match status" value="1"/>
</dbReference>
<dbReference type="InterPro" id="IPR001753">
    <property type="entry name" value="Enoyl-CoA_hydra/iso"/>
</dbReference>
<dbReference type="Pfam" id="PF00378">
    <property type="entry name" value="ECH_1"/>
    <property type="match status" value="1"/>
</dbReference>
<dbReference type="PANTHER" id="PTHR43684:SF1">
    <property type="entry name" value="ENOYL-COA DELTA ISOMERASE 2"/>
    <property type="match status" value="1"/>
</dbReference>
<keyword evidence="3" id="KW-0413">Isomerase</keyword>
<dbReference type="OrthoDB" id="448450at2759"/>
<evidence type="ECO:0000313" key="6">
    <source>
        <dbReference type="Proteomes" id="UP001140091"/>
    </source>
</evidence>
<keyword evidence="4" id="KW-0812">Transmembrane</keyword>
<proteinExistence type="predicted"/>
<keyword evidence="4" id="KW-0472">Membrane</keyword>
<keyword evidence="4" id="KW-1133">Transmembrane helix</keyword>
<feature type="transmembrane region" description="Helical" evidence="4">
    <location>
        <begin position="155"/>
        <end position="177"/>
    </location>
</feature>
<protein>
    <recommendedName>
        <fullName evidence="7">ClpP/crotonase</fullName>
    </recommendedName>
</protein>
<sequence>MAKSTITLQVSDRIATITLNRPKSLNALTPEGRCPPLSQCWPSSKRLVGSFTDYDFLANTLRELDTRDDVLVTLLQGTGRWFCAGTDVKASSTVSGTTGNVRKAFTTNVVNSTVDLGQAFYSHRKILVAALNGPVMGIMAAFLGYFDFVYALPNVWLSCPFGFLGIAAEAGASVSFVNRMGLAMAKEVLIWGKKKNVEQLLIPGFVNKIFPEQSVPHFQEAVRQEVLSELEGLDPTAILSIRSLIQAGLNEKNNMDAVNLREGYAQAALFASGVPQERFRKIGAKEIKHKL</sequence>
<organism evidence="5 6">
    <name type="scientific">Candolleomyces eurysporus</name>
    <dbReference type="NCBI Taxonomy" id="2828524"/>
    <lineage>
        <taxon>Eukaryota</taxon>
        <taxon>Fungi</taxon>
        <taxon>Dikarya</taxon>
        <taxon>Basidiomycota</taxon>
        <taxon>Agaricomycotina</taxon>
        <taxon>Agaricomycetes</taxon>
        <taxon>Agaricomycetidae</taxon>
        <taxon>Agaricales</taxon>
        <taxon>Agaricineae</taxon>
        <taxon>Psathyrellaceae</taxon>
        <taxon>Candolleomyces</taxon>
    </lineage>
</organism>
<gene>
    <name evidence="5" type="ORF">H1R20_g6276</name>
</gene>
<comment type="subcellular location">
    <subcellularLocation>
        <location evidence="1">Peroxisome</location>
    </subcellularLocation>
</comment>